<proteinExistence type="predicted"/>
<dbReference type="Proteomes" id="UP000619479">
    <property type="component" value="Unassembled WGS sequence"/>
</dbReference>
<dbReference type="PANTHER" id="PTHR35400">
    <property type="entry name" value="SLR1083 PROTEIN"/>
    <property type="match status" value="1"/>
</dbReference>
<dbReference type="AlphaFoldDB" id="A0A919ILK4"/>
<dbReference type="PANTHER" id="PTHR35400:SF3">
    <property type="entry name" value="SLL1072 PROTEIN"/>
    <property type="match status" value="1"/>
</dbReference>
<keyword evidence="3" id="KW-1185">Reference proteome</keyword>
<dbReference type="RefSeq" id="WP_239174535.1">
    <property type="nucleotide sequence ID" value="NZ_BAAAUC010000026.1"/>
</dbReference>
<evidence type="ECO:0000313" key="3">
    <source>
        <dbReference type="Proteomes" id="UP000619479"/>
    </source>
</evidence>
<dbReference type="CDD" id="cd06260">
    <property type="entry name" value="DUF820-like"/>
    <property type="match status" value="1"/>
</dbReference>
<reference evidence="2" key="1">
    <citation type="submission" date="2021-01" db="EMBL/GenBank/DDBJ databases">
        <title>Whole genome shotgun sequence of Actinoplanes cyaneus NBRC 14990.</title>
        <authorList>
            <person name="Komaki H."/>
            <person name="Tamura T."/>
        </authorList>
    </citation>
    <scope>NUCLEOTIDE SEQUENCE</scope>
    <source>
        <strain evidence="2">NBRC 14990</strain>
    </source>
</reference>
<dbReference type="Pfam" id="PF05685">
    <property type="entry name" value="Uma2"/>
    <property type="match status" value="1"/>
</dbReference>
<evidence type="ECO:0000313" key="2">
    <source>
        <dbReference type="EMBL" id="GID64210.1"/>
    </source>
</evidence>
<comment type="caution">
    <text evidence="2">The sequence shown here is derived from an EMBL/GenBank/DDBJ whole genome shotgun (WGS) entry which is preliminary data.</text>
</comment>
<evidence type="ECO:0000259" key="1">
    <source>
        <dbReference type="Pfam" id="PF05685"/>
    </source>
</evidence>
<protein>
    <recommendedName>
        <fullName evidence="1">Putative restriction endonuclease domain-containing protein</fullName>
    </recommendedName>
</protein>
<accession>A0A919ILK4</accession>
<name>A0A919ILK4_9ACTN</name>
<dbReference type="InterPro" id="IPR012296">
    <property type="entry name" value="Nuclease_put_TT1808"/>
</dbReference>
<dbReference type="InterPro" id="IPR011335">
    <property type="entry name" value="Restrct_endonuc-II-like"/>
</dbReference>
<dbReference type="EMBL" id="BOMH01000016">
    <property type="protein sequence ID" value="GID64210.1"/>
    <property type="molecule type" value="Genomic_DNA"/>
</dbReference>
<sequence>MNAEAPDWDMPAVTLEQLTHWNDLDQWGRRFELSPAGTLFVTPLPDGAHAGVVSRLLWWFLKAGWPPGQVLHAVGVRAPGPGIGGGWIPDLTVWANPVHGCWLPAEDLVVAIEIVTPASHAVDRHVKVHEYAAAGIPRYWLVDESVTMYQLAGHRRYEVSEAVTLDCLLETPAGSYLPGISAGSGRSAPSGW</sequence>
<dbReference type="InterPro" id="IPR008538">
    <property type="entry name" value="Uma2"/>
</dbReference>
<organism evidence="2 3">
    <name type="scientific">Actinoplanes cyaneus</name>
    <dbReference type="NCBI Taxonomy" id="52696"/>
    <lineage>
        <taxon>Bacteria</taxon>
        <taxon>Bacillati</taxon>
        <taxon>Actinomycetota</taxon>
        <taxon>Actinomycetes</taxon>
        <taxon>Micromonosporales</taxon>
        <taxon>Micromonosporaceae</taxon>
        <taxon>Actinoplanes</taxon>
    </lineage>
</organism>
<dbReference type="Gene3D" id="3.90.1570.10">
    <property type="entry name" value="tt1808, chain A"/>
    <property type="match status" value="1"/>
</dbReference>
<gene>
    <name evidence="2" type="ORF">Acy02nite_20910</name>
</gene>
<feature type="domain" description="Putative restriction endonuclease" evidence="1">
    <location>
        <begin position="17"/>
        <end position="162"/>
    </location>
</feature>
<dbReference type="SUPFAM" id="SSF52980">
    <property type="entry name" value="Restriction endonuclease-like"/>
    <property type="match status" value="1"/>
</dbReference>